<reference evidence="1 2" key="1">
    <citation type="submission" date="2014-12" db="EMBL/GenBank/DDBJ databases">
        <title>Draft genome sequence of Paenibacillus kamchatkensis strain B-2647.</title>
        <authorList>
            <person name="Karlyshev A.V."/>
            <person name="Kudryashova E.B."/>
        </authorList>
    </citation>
    <scope>NUCLEOTIDE SEQUENCE [LARGE SCALE GENOMIC DNA]</scope>
    <source>
        <strain evidence="1 2">VKM B-2647</strain>
    </source>
</reference>
<dbReference type="Proteomes" id="UP000031967">
    <property type="component" value="Unassembled WGS sequence"/>
</dbReference>
<dbReference type="Gene3D" id="3.30.750.180">
    <property type="entry name" value="GpdQ, beta-strand dimerisation domain"/>
    <property type="match status" value="1"/>
</dbReference>
<dbReference type="EMBL" id="JXAK01000079">
    <property type="protein sequence ID" value="KIL38059.1"/>
    <property type="molecule type" value="Genomic_DNA"/>
</dbReference>
<sequence length="474" mass="52416">MQEVFASDEQFDWLKTKLKERPNVPVIFFTHAPPIGCGLRTVPRVHVRSTNAYLDQNHDPYRWYHLFKNSPEIVMWFSAHYHLSHIHPDSHTVRFGTHFFMTGVHGVSFTRDGMRQSRILDIGRSSVKVLTLDHIKREVTEEGGWHGEGGAIGSLVKRPHAVLSRVGSFPVGEAAAAAQGIAPLSAERCLVSTMDGYSWEAEPKSEAVFGTYHIGPVLTGTAAAGSDVWLAWGSQVGRSDRRSPWRFVRDVRGDWPLEKWELEDRVDAIAPHPDGGIWAAAGTGLWEIGTARPQGKPAAERIAALPEPARAVVSEGRRLWLTAVSGALYLYRDELRSFEPYMENAAAWDAWHGYSAAVVPDRGDLLLQSRDGCNEYVLRLPVQIEDTGTAGVQAVCLGLHRVLVLAGGRVWFAEAASGTMRRLDIGLGLATAVSRIYHDSGDDDCPGFYVAASSGQDNVRPRLELWRISRPETV</sequence>
<evidence type="ECO:0000313" key="1">
    <source>
        <dbReference type="EMBL" id="KIL38059.1"/>
    </source>
</evidence>
<accession>A0ABR5AAL3</accession>
<keyword evidence="2" id="KW-1185">Reference proteome</keyword>
<dbReference type="SUPFAM" id="SSF63829">
    <property type="entry name" value="Calcium-dependent phosphotriesterase"/>
    <property type="match status" value="1"/>
</dbReference>
<protein>
    <submittedName>
        <fullName evidence="1">Uncharacterized protein</fullName>
    </submittedName>
</protein>
<organism evidence="1 2">
    <name type="scientific">Gordoniibacillus kamchatkensis</name>
    <dbReference type="NCBI Taxonomy" id="1590651"/>
    <lineage>
        <taxon>Bacteria</taxon>
        <taxon>Bacillati</taxon>
        <taxon>Bacillota</taxon>
        <taxon>Bacilli</taxon>
        <taxon>Bacillales</taxon>
        <taxon>Paenibacillaceae</taxon>
        <taxon>Gordoniibacillus</taxon>
    </lineage>
</organism>
<name>A0ABR5AAL3_9BACL</name>
<dbReference type="InterPro" id="IPR029052">
    <property type="entry name" value="Metallo-depent_PP-like"/>
</dbReference>
<dbReference type="SUPFAM" id="SSF56300">
    <property type="entry name" value="Metallo-dependent phosphatases"/>
    <property type="match status" value="1"/>
</dbReference>
<proteinExistence type="predicted"/>
<dbReference type="InterPro" id="IPR042281">
    <property type="entry name" value="GpdQ_beta-strand"/>
</dbReference>
<evidence type="ECO:0000313" key="2">
    <source>
        <dbReference type="Proteomes" id="UP000031967"/>
    </source>
</evidence>
<comment type="caution">
    <text evidence="1">The sequence shown here is derived from an EMBL/GenBank/DDBJ whole genome shotgun (WGS) entry which is preliminary data.</text>
</comment>
<dbReference type="RefSeq" id="WP_041052019.1">
    <property type="nucleotide sequence ID" value="NZ_JXAK01000079.1"/>
</dbReference>
<gene>
    <name evidence="1" type="ORF">SD70_28910</name>
</gene>